<dbReference type="KEGG" id="npy:NPRO_22640"/>
<evidence type="ECO:0000256" key="1">
    <source>
        <dbReference type="ARBA" id="ARBA00004141"/>
    </source>
</evidence>
<dbReference type="PANTHER" id="PTHR43471:SF3">
    <property type="entry name" value="ABC TRANSPORTER PERMEASE PROTEIN NATB"/>
    <property type="match status" value="1"/>
</dbReference>
<dbReference type="PANTHER" id="PTHR43471">
    <property type="entry name" value="ABC TRANSPORTER PERMEASE"/>
    <property type="match status" value="1"/>
</dbReference>
<dbReference type="AlphaFoldDB" id="A0A809RB51"/>
<keyword evidence="4 5" id="KW-0472">Membrane</keyword>
<evidence type="ECO:0000256" key="3">
    <source>
        <dbReference type="ARBA" id="ARBA00022989"/>
    </source>
</evidence>
<feature type="transmembrane region" description="Helical" evidence="5">
    <location>
        <begin position="349"/>
        <end position="374"/>
    </location>
</feature>
<dbReference type="InterPro" id="IPR013525">
    <property type="entry name" value="ABC2_TM"/>
</dbReference>
<dbReference type="EMBL" id="AP021858">
    <property type="protein sequence ID" value="BBO24669.1"/>
    <property type="molecule type" value="Genomic_DNA"/>
</dbReference>
<accession>A0A809RB51</accession>
<keyword evidence="2 5" id="KW-0812">Transmembrane</keyword>
<sequence>MARDKRVVYSAILGPVILIFLFLFLFGFLKETVTKPKSQTLHVVSGRSDNLFVEALRKSGTLDIREVDSVDEGRKLLSAGKAKVVLLPPEDFDAELAAGQTVTVEALFDPDQQASEIVLAMLEKTVSAASREAAGRILETQGLPKELADPIRLERKPIKVEKEEFGSFLAGLLPYLIVIWAFYGGFSVASDLVAGEKERSTLETLLISPVARNHLVGGKFVALWILCFVSSIVSVLAVVLAAITPIPLVQSMFPQGIPLSPLSVVAIVTVQVPLAAAFAGVLLAVSVFARNMREAQSYLSLLSFVVLMPALFSQFIGYTSFAKALWVSLVPILNSATVLREGMLGNFSLVPYLLTMGVNVALAAASLIACTTMFRKERIVWRV</sequence>
<evidence type="ECO:0000313" key="7">
    <source>
        <dbReference type="EMBL" id="BBO24669.1"/>
    </source>
</evidence>
<evidence type="ECO:0000256" key="4">
    <source>
        <dbReference type="ARBA" id="ARBA00023136"/>
    </source>
</evidence>
<gene>
    <name evidence="7" type="ORF">NPRO_22640</name>
</gene>
<comment type="subcellular location">
    <subcellularLocation>
        <location evidence="1">Membrane</location>
        <topology evidence="1">Multi-pass membrane protein</topology>
    </subcellularLocation>
</comment>
<feature type="transmembrane region" description="Helical" evidence="5">
    <location>
        <begin position="221"/>
        <end position="243"/>
    </location>
</feature>
<dbReference type="Pfam" id="PF12698">
    <property type="entry name" value="ABC2_membrane_3"/>
    <property type="match status" value="1"/>
</dbReference>
<name>A0A809RB51_9BACT</name>
<feature type="transmembrane region" description="Helical" evidence="5">
    <location>
        <begin position="165"/>
        <end position="183"/>
    </location>
</feature>
<feature type="domain" description="ABC-2 type transporter transmembrane" evidence="6">
    <location>
        <begin position="8"/>
        <end position="368"/>
    </location>
</feature>
<evidence type="ECO:0000256" key="2">
    <source>
        <dbReference type="ARBA" id="ARBA00022692"/>
    </source>
</evidence>
<keyword evidence="3 5" id="KW-1133">Transmembrane helix</keyword>
<feature type="transmembrane region" description="Helical" evidence="5">
    <location>
        <begin position="264"/>
        <end position="289"/>
    </location>
</feature>
<dbReference type="Gene3D" id="3.40.1710.10">
    <property type="entry name" value="abc type-2 transporter like domain"/>
    <property type="match status" value="1"/>
</dbReference>
<evidence type="ECO:0000256" key="5">
    <source>
        <dbReference type="SAM" id="Phobius"/>
    </source>
</evidence>
<organism evidence="7 8">
    <name type="scientific">Candidatus Nitrosymbiomonas proteolyticus</name>
    <dbReference type="NCBI Taxonomy" id="2608984"/>
    <lineage>
        <taxon>Bacteria</taxon>
        <taxon>Bacillati</taxon>
        <taxon>Armatimonadota</taxon>
        <taxon>Armatimonadota incertae sedis</taxon>
        <taxon>Candidatus Nitrosymbiomonas</taxon>
    </lineage>
</organism>
<evidence type="ECO:0000313" key="8">
    <source>
        <dbReference type="Proteomes" id="UP000662873"/>
    </source>
</evidence>
<dbReference type="GO" id="GO:0016020">
    <property type="term" value="C:membrane"/>
    <property type="evidence" value="ECO:0007669"/>
    <property type="project" value="UniProtKB-SubCell"/>
</dbReference>
<dbReference type="Proteomes" id="UP000662873">
    <property type="component" value="Chromosome"/>
</dbReference>
<feature type="transmembrane region" description="Helical" evidence="5">
    <location>
        <begin position="6"/>
        <end position="29"/>
    </location>
</feature>
<evidence type="ECO:0000259" key="6">
    <source>
        <dbReference type="Pfam" id="PF12698"/>
    </source>
</evidence>
<proteinExistence type="predicted"/>
<protein>
    <submittedName>
        <fullName evidence="7">ABC-2 family transporter protein</fullName>
    </submittedName>
</protein>
<feature type="transmembrane region" description="Helical" evidence="5">
    <location>
        <begin position="295"/>
        <end position="312"/>
    </location>
</feature>
<dbReference type="GO" id="GO:0140359">
    <property type="term" value="F:ABC-type transporter activity"/>
    <property type="evidence" value="ECO:0007669"/>
    <property type="project" value="InterPro"/>
</dbReference>
<reference evidence="7" key="1">
    <citation type="journal article" name="DNA Res.">
        <title>The physiological potential of anammox bacteria as revealed by their core genome structure.</title>
        <authorList>
            <person name="Okubo T."/>
            <person name="Toyoda A."/>
            <person name="Fukuhara K."/>
            <person name="Uchiyama I."/>
            <person name="Harigaya Y."/>
            <person name="Kuroiwa M."/>
            <person name="Suzuki T."/>
            <person name="Murakami Y."/>
            <person name="Suwa Y."/>
            <person name="Takami H."/>
        </authorList>
    </citation>
    <scope>NUCLEOTIDE SEQUENCE</scope>
    <source>
        <strain evidence="7">317325-2</strain>
    </source>
</reference>